<comment type="caution">
    <text evidence="1">The sequence shown here is derived from an EMBL/GenBank/DDBJ whole genome shotgun (WGS) entry which is preliminary data.</text>
</comment>
<reference evidence="1" key="1">
    <citation type="submission" date="2021-08" db="EMBL/GenBank/DDBJ databases">
        <title>WGS assembly of Ceratopteris richardii.</title>
        <authorList>
            <person name="Marchant D.B."/>
            <person name="Chen G."/>
            <person name="Jenkins J."/>
            <person name="Shu S."/>
            <person name="Leebens-Mack J."/>
            <person name="Grimwood J."/>
            <person name="Schmutz J."/>
            <person name="Soltis P."/>
            <person name="Soltis D."/>
            <person name="Chen Z.-H."/>
        </authorList>
    </citation>
    <scope>NUCLEOTIDE SEQUENCE</scope>
    <source>
        <strain evidence="1">Whitten #5841</strain>
        <tissue evidence="1">Leaf</tissue>
    </source>
</reference>
<evidence type="ECO:0000313" key="1">
    <source>
        <dbReference type="EMBL" id="KAH7427273.1"/>
    </source>
</evidence>
<dbReference type="EMBL" id="CM035415">
    <property type="protein sequence ID" value="KAH7427273.1"/>
    <property type="molecule type" value="Genomic_DNA"/>
</dbReference>
<protein>
    <submittedName>
        <fullName evidence="1">Uncharacterized protein</fullName>
    </submittedName>
</protein>
<dbReference type="OrthoDB" id="1987570at2759"/>
<dbReference type="AlphaFoldDB" id="A0A8T2U0B6"/>
<dbReference type="Proteomes" id="UP000825935">
    <property type="component" value="Chromosome 10"/>
</dbReference>
<keyword evidence="2" id="KW-1185">Reference proteome</keyword>
<proteinExistence type="predicted"/>
<organism evidence="1 2">
    <name type="scientific">Ceratopteris richardii</name>
    <name type="common">Triangle waterfern</name>
    <dbReference type="NCBI Taxonomy" id="49495"/>
    <lineage>
        <taxon>Eukaryota</taxon>
        <taxon>Viridiplantae</taxon>
        <taxon>Streptophyta</taxon>
        <taxon>Embryophyta</taxon>
        <taxon>Tracheophyta</taxon>
        <taxon>Polypodiopsida</taxon>
        <taxon>Polypodiidae</taxon>
        <taxon>Polypodiales</taxon>
        <taxon>Pteridineae</taxon>
        <taxon>Pteridaceae</taxon>
        <taxon>Parkerioideae</taxon>
        <taxon>Ceratopteris</taxon>
    </lineage>
</organism>
<name>A0A8T2U0B6_CERRI</name>
<sequence>MLALTMSGTSVEPSLLCSSVADLNVAIYVYMLDTLYSLLSSLHV</sequence>
<gene>
    <name evidence="1" type="ORF">KP509_10G037000</name>
</gene>
<accession>A0A8T2U0B6</accession>
<evidence type="ECO:0000313" key="2">
    <source>
        <dbReference type="Proteomes" id="UP000825935"/>
    </source>
</evidence>